<dbReference type="Pfam" id="PF01593">
    <property type="entry name" value="Amino_oxidase"/>
    <property type="match status" value="1"/>
</dbReference>
<reference evidence="8" key="1">
    <citation type="submission" date="2025-08" db="UniProtKB">
        <authorList>
            <consortium name="RefSeq"/>
        </authorList>
    </citation>
    <scope>IDENTIFICATION</scope>
    <source>
        <strain evidence="8">15085-1641.00</strain>
        <tissue evidence="8">Whole body</tissue>
    </source>
</reference>
<keyword evidence="7" id="KW-1185">Reference proteome</keyword>
<keyword evidence="5" id="KW-1133">Transmembrane helix</keyword>
<dbReference type="GO" id="GO:0005741">
    <property type="term" value="C:mitochondrial outer membrane"/>
    <property type="evidence" value="ECO:0007669"/>
    <property type="project" value="UniProtKB-SubCell"/>
</dbReference>
<proteinExistence type="inferred from homology"/>
<comment type="subcellular location">
    <subcellularLocation>
        <location evidence="1">Mitochondrion outer membrane</location>
        <topology evidence="1">Single-pass type IV membrane protein</topology>
        <orientation evidence="1">Cytoplasmic side</orientation>
    </subcellularLocation>
</comment>
<evidence type="ECO:0000256" key="5">
    <source>
        <dbReference type="SAM" id="Phobius"/>
    </source>
</evidence>
<dbReference type="InterPro" id="IPR050703">
    <property type="entry name" value="Flavin_MAO"/>
</dbReference>
<comment type="catalytic activity">
    <reaction evidence="4">
        <text>a secondary aliphatic amine + O2 + H2O = a primary amine + an aldehyde + H2O2</text>
        <dbReference type="Rhea" id="RHEA:26414"/>
        <dbReference type="ChEBI" id="CHEBI:15377"/>
        <dbReference type="ChEBI" id="CHEBI:15379"/>
        <dbReference type="ChEBI" id="CHEBI:16240"/>
        <dbReference type="ChEBI" id="CHEBI:17478"/>
        <dbReference type="ChEBI" id="CHEBI:58855"/>
        <dbReference type="ChEBI" id="CHEBI:65296"/>
        <dbReference type="EC" id="1.4.3.4"/>
    </reaction>
</comment>
<dbReference type="GO" id="GO:0097621">
    <property type="term" value="F:monoamine oxidase activity"/>
    <property type="evidence" value="ECO:0007669"/>
    <property type="project" value="UniProtKB-EC"/>
</dbReference>
<dbReference type="InterPro" id="IPR002937">
    <property type="entry name" value="Amino_oxidase"/>
</dbReference>
<dbReference type="Proteomes" id="UP000504633">
    <property type="component" value="Unplaced"/>
</dbReference>
<dbReference type="CTD" id="42892"/>
<evidence type="ECO:0000313" key="8">
    <source>
        <dbReference type="RefSeq" id="XP_023167288.1"/>
    </source>
</evidence>
<accession>A0A6J1LL38</accession>
<evidence type="ECO:0000256" key="1">
    <source>
        <dbReference type="ARBA" id="ARBA00004362"/>
    </source>
</evidence>
<dbReference type="OrthoDB" id="7777654at2759"/>
<dbReference type="PANTHER" id="PTHR43563:SF1">
    <property type="entry name" value="AMINE OXIDASE [FLAVIN-CONTAINING] B"/>
    <property type="match status" value="1"/>
</dbReference>
<protein>
    <recommendedName>
        <fullName evidence="3">monoamine oxidase</fullName>
        <ecNumber evidence="3">1.4.3.4</ecNumber>
    </recommendedName>
</protein>
<dbReference type="GeneID" id="111597012"/>
<gene>
    <name evidence="8" type="primary">LOC111597012</name>
</gene>
<dbReference type="InterPro" id="IPR036188">
    <property type="entry name" value="FAD/NAD-bd_sf"/>
</dbReference>
<feature type="transmembrane region" description="Helical" evidence="5">
    <location>
        <begin position="456"/>
        <end position="477"/>
    </location>
</feature>
<keyword evidence="5" id="KW-0812">Transmembrane</keyword>
<evidence type="ECO:0000256" key="3">
    <source>
        <dbReference type="ARBA" id="ARBA00012804"/>
    </source>
</evidence>
<evidence type="ECO:0000256" key="2">
    <source>
        <dbReference type="ARBA" id="ARBA00005995"/>
    </source>
</evidence>
<evidence type="ECO:0000256" key="4">
    <source>
        <dbReference type="ARBA" id="ARBA00048448"/>
    </source>
</evidence>
<keyword evidence="5" id="KW-0472">Membrane</keyword>
<dbReference type="KEGG" id="dhe:111597012"/>
<dbReference type="Gene3D" id="3.50.50.60">
    <property type="entry name" value="FAD/NAD(P)-binding domain"/>
    <property type="match status" value="1"/>
</dbReference>
<feature type="domain" description="Amine oxidase" evidence="6">
    <location>
        <begin position="104"/>
        <end position="413"/>
    </location>
</feature>
<dbReference type="PANTHER" id="PTHR43563">
    <property type="entry name" value="AMINE OXIDASE"/>
    <property type="match status" value="1"/>
</dbReference>
<evidence type="ECO:0000313" key="7">
    <source>
        <dbReference type="Proteomes" id="UP000504633"/>
    </source>
</evidence>
<dbReference type="SUPFAM" id="SSF51905">
    <property type="entry name" value="FAD/NAD(P)-binding domain"/>
    <property type="match status" value="1"/>
</dbReference>
<dbReference type="EC" id="1.4.3.4" evidence="3"/>
<dbReference type="AlphaFoldDB" id="A0A6J1LL38"/>
<comment type="similarity">
    <text evidence="2">Belongs to the flavin monoamine oxidase family.</text>
</comment>
<dbReference type="Pfam" id="PF01946">
    <property type="entry name" value="Thi4"/>
    <property type="match status" value="1"/>
</dbReference>
<sequence length="481" mass="54234">MDLPFGNELPELDVLIVGAGLSGLTSALKILNKVDTLNVKIIEESPVPGGQLCSEGKRFVKQDQSELMAFLNQQNVTVDEAKEYDKIESLSRCWQLDRGLTSAPAKLELWRYINMLDNRMKKFDSRYKYRKRIPTMESHICKNLFFNLSRKFMYNLVTLASGVSAKDINFDEFMCLCSASGGVTLLVELFNCSYLTMPKSVQSLSCRTLLDTLLEKLNQNEIQCDVKAIKVEHFKNYVQVTDSTGQKHIAQAVILAIPCDKVNALQFEPQLPKNFRTVARGKEEKPKGQITEFFLSYDNSHWIDQGYSGQFLNVDPLVVGHESNSLEYSGYMLHTNGQADNVRDTVLDMLAAQFGDEMLNPVDYKQLTCELSSALHKPQVKPWNRIIWSSSASAATSNRNLMGGAVESGLRAAINALFIIRPQVVGWQDLSDVHERKNHSRDSPNYFLSLISRLNLYNVTFYSVFVVGLICLLGYGYNHSA</sequence>
<name>A0A6J1LL38_DROHY</name>
<evidence type="ECO:0000259" key="6">
    <source>
        <dbReference type="Pfam" id="PF01593"/>
    </source>
</evidence>
<organism evidence="7 8">
    <name type="scientific">Drosophila hydei</name>
    <name type="common">Fruit fly</name>
    <dbReference type="NCBI Taxonomy" id="7224"/>
    <lineage>
        <taxon>Eukaryota</taxon>
        <taxon>Metazoa</taxon>
        <taxon>Ecdysozoa</taxon>
        <taxon>Arthropoda</taxon>
        <taxon>Hexapoda</taxon>
        <taxon>Insecta</taxon>
        <taxon>Pterygota</taxon>
        <taxon>Neoptera</taxon>
        <taxon>Endopterygota</taxon>
        <taxon>Diptera</taxon>
        <taxon>Brachycera</taxon>
        <taxon>Muscomorpha</taxon>
        <taxon>Ephydroidea</taxon>
        <taxon>Drosophilidae</taxon>
        <taxon>Drosophila</taxon>
    </lineage>
</organism>
<dbReference type="RefSeq" id="XP_023167288.1">
    <property type="nucleotide sequence ID" value="XM_023311520.2"/>
</dbReference>